<evidence type="ECO:0000256" key="6">
    <source>
        <dbReference type="ARBA" id="ARBA00047604"/>
    </source>
</evidence>
<evidence type="ECO:0000313" key="11">
    <source>
        <dbReference type="Proteomes" id="UP000683360"/>
    </source>
</evidence>
<dbReference type="InterPro" id="IPR009721">
    <property type="entry name" value="O-acyltransferase_WSD1_C"/>
</dbReference>
<evidence type="ECO:0000256" key="1">
    <source>
        <dbReference type="ARBA" id="ARBA00004771"/>
    </source>
</evidence>
<comment type="caution">
    <text evidence="10">The sequence shown here is derived from an EMBL/GenBank/DDBJ whole genome shotgun (WGS) entry which is preliminary data.</text>
</comment>
<dbReference type="Pfam" id="PF03007">
    <property type="entry name" value="WS_DGAT_cat"/>
    <property type="match status" value="1"/>
</dbReference>
<organism evidence="10 11">
    <name type="scientific">Mytilus edulis</name>
    <name type="common">Blue mussel</name>
    <dbReference type="NCBI Taxonomy" id="6550"/>
    <lineage>
        <taxon>Eukaryota</taxon>
        <taxon>Metazoa</taxon>
        <taxon>Spiralia</taxon>
        <taxon>Lophotrochozoa</taxon>
        <taxon>Mollusca</taxon>
        <taxon>Bivalvia</taxon>
        <taxon>Autobranchia</taxon>
        <taxon>Pteriomorphia</taxon>
        <taxon>Mytilida</taxon>
        <taxon>Mytiloidea</taxon>
        <taxon>Mytilidae</taxon>
        <taxon>Mytilinae</taxon>
        <taxon>Mytilus</taxon>
    </lineage>
</organism>
<feature type="domain" description="O-acyltransferase WSD1-like N-terminal" evidence="8">
    <location>
        <begin position="60"/>
        <end position="151"/>
    </location>
</feature>
<dbReference type="GO" id="GO:0004144">
    <property type="term" value="F:diacylglycerol O-acyltransferase activity"/>
    <property type="evidence" value="ECO:0007669"/>
    <property type="project" value="UniProtKB-EC"/>
</dbReference>
<evidence type="ECO:0000256" key="7">
    <source>
        <dbReference type="ARBA" id="ARBA00048109"/>
    </source>
</evidence>
<evidence type="ECO:0000256" key="4">
    <source>
        <dbReference type="ARBA" id="ARBA00023315"/>
    </source>
</evidence>
<comment type="pathway">
    <text evidence="1">Glycerolipid metabolism; triacylglycerol biosynthesis.</text>
</comment>
<dbReference type="OrthoDB" id="619536at2759"/>
<reference evidence="10" key="1">
    <citation type="submission" date="2021-03" db="EMBL/GenBank/DDBJ databases">
        <authorList>
            <person name="Bekaert M."/>
        </authorList>
    </citation>
    <scope>NUCLEOTIDE SEQUENCE</scope>
</reference>
<dbReference type="PANTHER" id="PTHR31650">
    <property type="entry name" value="O-ACYLTRANSFERASE (WSD1-LIKE) FAMILY PROTEIN"/>
    <property type="match status" value="1"/>
</dbReference>
<keyword evidence="11" id="KW-1185">Reference proteome</keyword>
<sequence length="553" mass="63009">MLALRCNVKVKLTSTKLYLLLKLVWIYIGIQDLINARIVCAEDEEGIKLYPKLTKKIVQTCSGLAWVQDTNFLMKNHVFPMPSSLENLEDLQEYISNRSSRSLTSGHSPWEVQVLQGFGEHRDTILYLRLSSCIMDGMSLMYVLQKSLSDTGYLTAPKLKFSRQNIFLNSLKSLFVGPLVFMQKYLFMKRDFNMFHGDHVHISGKQVMTWSEPYDLEQATRIKQITRSTMNDILLSVTAGCLRTYFNQNGVLNPYDIKSMIAVHYNSGCSYYTTENNNYIHMSVPIPTNTEGAIPRLWKVKHIMDKLSSSALFSVTRGAVWVTSCLFSVGIFQKFWNHIHGKFTCVISNIPGPEGTLTFASKQIKSVIYWVPQLHNMAVGISFLSYGQSIRMAVVAERSVLPNPEVLTRDFIVQMDKLSELLAHRRIPGEYLTKKIETLQQLDDEIHSEPTVHQRKAAESENAMILTEDDNDIDDDREDGEVKRPFRRRTLSISSRVSRLSTASVSSTARPLAATTPTTPIDFPDDISQQICLLSAEKDADQWDLDIRCWTEE</sequence>
<comment type="pathway">
    <text evidence="2">Lipid metabolism.</text>
</comment>
<dbReference type="GO" id="GO:0005886">
    <property type="term" value="C:plasma membrane"/>
    <property type="evidence" value="ECO:0007669"/>
    <property type="project" value="TreeGrafter"/>
</dbReference>
<dbReference type="InterPro" id="IPR045034">
    <property type="entry name" value="O-acyltransferase_WSD1-like"/>
</dbReference>
<dbReference type="GO" id="GO:0019432">
    <property type="term" value="P:triglyceride biosynthetic process"/>
    <property type="evidence" value="ECO:0007669"/>
    <property type="project" value="TreeGrafter"/>
</dbReference>
<feature type="domain" description="O-acyltransferase WSD1 C-terminal" evidence="9">
    <location>
        <begin position="278"/>
        <end position="418"/>
    </location>
</feature>
<keyword evidence="4" id="KW-0012">Acyltransferase</keyword>
<evidence type="ECO:0000256" key="3">
    <source>
        <dbReference type="ARBA" id="ARBA00022679"/>
    </source>
</evidence>
<gene>
    <name evidence="10" type="ORF">MEDL_37146</name>
</gene>
<dbReference type="EMBL" id="CAJPWZ010001793">
    <property type="protein sequence ID" value="CAG2223908.1"/>
    <property type="molecule type" value="Genomic_DNA"/>
</dbReference>
<dbReference type="Pfam" id="PF06974">
    <property type="entry name" value="WS_DGAT_C"/>
    <property type="match status" value="1"/>
</dbReference>
<evidence type="ECO:0000256" key="2">
    <source>
        <dbReference type="ARBA" id="ARBA00005189"/>
    </source>
</evidence>
<protein>
    <recommendedName>
        <fullName evidence="12">O-acyltransferase WSD1 C-terminal domain-containing protein</fullName>
    </recommendedName>
</protein>
<evidence type="ECO:0000259" key="8">
    <source>
        <dbReference type="Pfam" id="PF03007"/>
    </source>
</evidence>
<dbReference type="Proteomes" id="UP000683360">
    <property type="component" value="Unassembled WGS sequence"/>
</dbReference>
<comment type="catalytic activity">
    <reaction evidence="6">
        <text>a long chain fatty alcohol + a fatty acyl-CoA = a long-chain alcohol wax ester + CoA</text>
        <dbReference type="Rhea" id="RHEA:38443"/>
        <dbReference type="ChEBI" id="CHEBI:17135"/>
        <dbReference type="ChEBI" id="CHEBI:57287"/>
        <dbReference type="ChEBI" id="CHEBI:77636"/>
        <dbReference type="ChEBI" id="CHEBI:235323"/>
        <dbReference type="EC" id="2.3.1.75"/>
    </reaction>
</comment>
<dbReference type="PANTHER" id="PTHR31650:SF1">
    <property type="entry name" value="WAX ESTER SYNTHASE_DIACYLGLYCEROL ACYLTRANSFERASE 4-RELATED"/>
    <property type="match status" value="1"/>
</dbReference>
<dbReference type="AlphaFoldDB" id="A0A8S3SZ20"/>
<dbReference type="GO" id="GO:0047196">
    <property type="term" value="F:long-chain-alcohol O-fatty-acyltransferase activity"/>
    <property type="evidence" value="ECO:0007669"/>
    <property type="project" value="UniProtKB-EC"/>
</dbReference>
<evidence type="ECO:0000259" key="9">
    <source>
        <dbReference type="Pfam" id="PF06974"/>
    </source>
</evidence>
<evidence type="ECO:0000313" key="10">
    <source>
        <dbReference type="EMBL" id="CAG2223908.1"/>
    </source>
</evidence>
<evidence type="ECO:0000256" key="5">
    <source>
        <dbReference type="ARBA" id="ARBA00024360"/>
    </source>
</evidence>
<accession>A0A8S3SZ20</accession>
<name>A0A8S3SZ20_MYTED</name>
<dbReference type="InterPro" id="IPR004255">
    <property type="entry name" value="O-acyltransferase_WSD1_N"/>
</dbReference>
<evidence type="ECO:0008006" key="12">
    <source>
        <dbReference type="Google" id="ProtNLM"/>
    </source>
</evidence>
<proteinExistence type="inferred from homology"/>
<keyword evidence="3" id="KW-0808">Transferase</keyword>
<comment type="catalytic activity">
    <reaction evidence="7">
        <text>an acyl-CoA + a 1,2-diacyl-sn-glycerol = a triacyl-sn-glycerol + CoA</text>
        <dbReference type="Rhea" id="RHEA:10868"/>
        <dbReference type="ChEBI" id="CHEBI:17815"/>
        <dbReference type="ChEBI" id="CHEBI:57287"/>
        <dbReference type="ChEBI" id="CHEBI:58342"/>
        <dbReference type="ChEBI" id="CHEBI:64615"/>
        <dbReference type="EC" id="2.3.1.20"/>
    </reaction>
</comment>
<comment type="similarity">
    <text evidence="5">In the N-terminal section; belongs to the long-chain O-acyltransferase family.</text>
</comment>